<dbReference type="InterPro" id="IPR040072">
    <property type="entry name" value="Methyltransferase_A"/>
</dbReference>
<dbReference type="PIRSF" id="PIRSF006004">
    <property type="entry name" value="CHP00048"/>
    <property type="match status" value="1"/>
</dbReference>
<evidence type="ECO:0000256" key="10">
    <source>
        <dbReference type="ARBA" id="ARBA00023004"/>
    </source>
</evidence>
<keyword evidence="9" id="KW-0479">Metal-binding</keyword>
<keyword evidence="6" id="KW-0489">Methyltransferase</keyword>
<evidence type="ECO:0000256" key="5">
    <source>
        <dbReference type="ARBA" id="ARBA00022552"/>
    </source>
</evidence>
<gene>
    <name evidence="13" type="ORF">LCGC14_1882600</name>
</gene>
<comment type="subcellular location">
    <subcellularLocation>
        <location evidence="2">Cytoplasm</location>
    </subcellularLocation>
</comment>
<dbReference type="GO" id="GO:0005737">
    <property type="term" value="C:cytoplasm"/>
    <property type="evidence" value="ECO:0007669"/>
    <property type="project" value="UniProtKB-SubCell"/>
</dbReference>
<comment type="cofactor">
    <cofactor evidence="1">
        <name>[4Fe-4S] cluster</name>
        <dbReference type="ChEBI" id="CHEBI:49883"/>
    </cofactor>
</comment>
<dbReference type="InterPro" id="IPR048641">
    <property type="entry name" value="RlmN_N"/>
</dbReference>
<keyword evidence="3" id="KW-0004">4Fe-4S</keyword>
<dbReference type="SUPFAM" id="SSF102114">
    <property type="entry name" value="Radical SAM enzymes"/>
    <property type="match status" value="1"/>
</dbReference>
<evidence type="ECO:0000256" key="6">
    <source>
        <dbReference type="ARBA" id="ARBA00022603"/>
    </source>
</evidence>
<dbReference type="Gene3D" id="3.20.20.70">
    <property type="entry name" value="Aldolase class I"/>
    <property type="match status" value="1"/>
</dbReference>
<dbReference type="GO" id="GO:0046872">
    <property type="term" value="F:metal ion binding"/>
    <property type="evidence" value="ECO:0007669"/>
    <property type="project" value="UniProtKB-KW"/>
</dbReference>
<organism evidence="13">
    <name type="scientific">marine sediment metagenome</name>
    <dbReference type="NCBI Taxonomy" id="412755"/>
    <lineage>
        <taxon>unclassified sequences</taxon>
        <taxon>metagenomes</taxon>
        <taxon>ecological metagenomes</taxon>
    </lineage>
</organism>
<dbReference type="GO" id="GO:0051539">
    <property type="term" value="F:4 iron, 4 sulfur cluster binding"/>
    <property type="evidence" value="ECO:0007669"/>
    <property type="project" value="UniProtKB-KW"/>
</dbReference>
<evidence type="ECO:0000259" key="12">
    <source>
        <dbReference type="PROSITE" id="PS51918"/>
    </source>
</evidence>
<dbReference type="Gene3D" id="1.10.150.530">
    <property type="match status" value="1"/>
</dbReference>
<dbReference type="PANTHER" id="PTHR30544:SF5">
    <property type="entry name" value="RADICAL SAM CORE DOMAIN-CONTAINING PROTEIN"/>
    <property type="match status" value="1"/>
</dbReference>
<evidence type="ECO:0000256" key="11">
    <source>
        <dbReference type="ARBA" id="ARBA00023014"/>
    </source>
</evidence>
<dbReference type="SFLD" id="SFLDS00029">
    <property type="entry name" value="Radical_SAM"/>
    <property type="match status" value="1"/>
</dbReference>
<keyword evidence="10" id="KW-0408">Iron</keyword>
<dbReference type="EMBL" id="LAZR01019408">
    <property type="protein sequence ID" value="KKL92647.1"/>
    <property type="molecule type" value="Genomic_DNA"/>
</dbReference>
<comment type="caution">
    <text evidence="13">The sequence shown here is derived from an EMBL/GenBank/DDBJ whole genome shotgun (WGS) entry which is preliminary data.</text>
</comment>
<dbReference type="Pfam" id="PF21016">
    <property type="entry name" value="RlmN_N"/>
    <property type="match status" value="1"/>
</dbReference>
<accession>A0A0F9J068</accession>
<keyword evidence="11" id="KW-0411">Iron-sulfur</keyword>
<dbReference type="SFLD" id="SFLDF00275">
    <property type="entry name" value="adenosine_C2_methyltransferase"/>
    <property type="match status" value="1"/>
</dbReference>
<feature type="domain" description="Radical SAM core" evidence="12">
    <location>
        <begin position="91"/>
        <end position="319"/>
    </location>
</feature>
<keyword evidence="8" id="KW-0949">S-adenosyl-L-methionine</keyword>
<name>A0A0F9J068_9ZZZZ</name>
<dbReference type="AlphaFoldDB" id="A0A0F9J068"/>
<evidence type="ECO:0000256" key="1">
    <source>
        <dbReference type="ARBA" id="ARBA00001966"/>
    </source>
</evidence>
<evidence type="ECO:0000256" key="3">
    <source>
        <dbReference type="ARBA" id="ARBA00022485"/>
    </source>
</evidence>
<dbReference type="InterPro" id="IPR004383">
    <property type="entry name" value="rRNA_lsu_MTrfase_RlmN/Cfr"/>
</dbReference>
<keyword evidence="4" id="KW-0963">Cytoplasm</keyword>
<dbReference type="PROSITE" id="PS51918">
    <property type="entry name" value="RADICAL_SAM"/>
    <property type="match status" value="1"/>
</dbReference>
<keyword evidence="7" id="KW-0808">Transferase</keyword>
<dbReference type="CDD" id="cd01335">
    <property type="entry name" value="Radical_SAM"/>
    <property type="match status" value="1"/>
</dbReference>
<dbReference type="InterPro" id="IPR007197">
    <property type="entry name" value="rSAM"/>
</dbReference>
<evidence type="ECO:0000313" key="13">
    <source>
        <dbReference type="EMBL" id="KKL92647.1"/>
    </source>
</evidence>
<dbReference type="SFLD" id="SFLDG01062">
    <property type="entry name" value="methyltransferase_(Class_A)"/>
    <property type="match status" value="1"/>
</dbReference>
<dbReference type="GO" id="GO:0008173">
    <property type="term" value="F:RNA methyltransferase activity"/>
    <property type="evidence" value="ECO:0007669"/>
    <property type="project" value="InterPro"/>
</dbReference>
<dbReference type="GO" id="GO:0030488">
    <property type="term" value="P:tRNA methylation"/>
    <property type="evidence" value="ECO:0007669"/>
    <property type="project" value="TreeGrafter"/>
</dbReference>
<evidence type="ECO:0000256" key="4">
    <source>
        <dbReference type="ARBA" id="ARBA00022490"/>
    </source>
</evidence>
<evidence type="ECO:0000256" key="7">
    <source>
        <dbReference type="ARBA" id="ARBA00022679"/>
    </source>
</evidence>
<dbReference type="GO" id="GO:0070475">
    <property type="term" value="P:rRNA base methylation"/>
    <property type="evidence" value="ECO:0007669"/>
    <property type="project" value="TreeGrafter"/>
</dbReference>
<keyword evidence="5" id="KW-0698">rRNA processing</keyword>
<dbReference type="Pfam" id="PF04055">
    <property type="entry name" value="Radical_SAM"/>
    <property type="match status" value="1"/>
</dbReference>
<dbReference type="PANTHER" id="PTHR30544">
    <property type="entry name" value="23S RRNA METHYLTRANSFERASE"/>
    <property type="match status" value="1"/>
</dbReference>
<evidence type="ECO:0000256" key="8">
    <source>
        <dbReference type="ARBA" id="ARBA00022691"/>
    </source>
</evidence>
<dbReference type="InterPro" id="IPR058240">
    <property type="entry name" value="rSAM_sf"/>
</dbReference>
<protein>
    <recommendedName>
        <fullName evidence="12">Radical SAM core domain-containing protein</fullName>
    </recommendedName>
</protein>
<evidence type="ECO:0000256" key="2">
    <source>
        <dbReference type="ARBA" id="ARBA00004496"/>
    </source>
</evidence>
<dbReference type="InterPro" id="IPR013785">
    <property type="entry name" value="Aldolase_TIM"/>
</dbReference>
<proteinExistence type="predicted"/>
<sequence length="330" mass="37400">MTGAELEHYCLDRGYRNFHGIQLYKWIYNRFAENFDEMTDLPLSLRKLLNEEFVLDYFKPIKIVYSGDRSAVKYSFPIDKTCIEAVVLSDRNGRTSFCISSQAGCPARCLFCATGRIGLIKNLTKEEIINEIYSLIKLHKIPDSILFMGMGEPLLNYTNVKKTIEMLHDAGIGFRKITVSTCGIVKKIHDLALSGLRPRLAVSLGSAIEEKRIKLIPISKYNDLKALKKAVIFYREKTKRRVSIEYTIIKDVNDTTKDAHALADFAKQAGTHVNVIRFNPVDGNDLCAPRAGKVNQFKTILKDRGIEVSERYRRGADIRAACGQLVPDRI</sequence>
<evidence type="ECO:0000256" key="9">
    <source>
        <dbReference type="ARBA" id="ARBA00022723"/>
    </source>
</evidence>
<reference evidence="13" key="1">
    <citation type="journal article" date="2015" name="Nature">
        <title>Complex archaea that bridge the gap between prokaryotes and eukaryotes.</title>
        <authorList>
            <person name="Spang A."/>
            <person name="Saw J.H."/>
            <person name="Jorgensen S.L."/>
            <person name="Zaremba-Niedzwiedzka K."/>
            <person name="Martijn J."/>
            <person name="Lind A.E."/>
            <person name="van Eijk R."/>
            <person name="Schleper C."/>
            <person name="Guy L."/>
            <person name="Ettema T.J."/>
        </authorList>
    </citation>
    <scope>NUCLEOTIDE SEQUENCE</scope>
</reference>